<dbReference type="Gene3D" id="3.40.190.10">
    <property type="entry name" value="Periplasmic binding protein-like II"/>
    <property type="match status" value="2"/>
</dbReference>
<evidence type="ECO:0000256" key="1">
    <source>
        <dbReference type="ARBA" id="ARBA00022729"/>
    </source>
</evidence>
<feature type="chain" id="PRO_5046977352" evidence="2">
    <location>
        <begin position="26"/>
        <end position="260"/>
    </location>
</feature>
<dbReference type="SMART" id="SM00062">
    <property type="entry name" value="PBPb"/>
    <property type="match status" value="1"/>
</dbReference>
<dbReference type="InterPro" id="IPR001638">
    <property type="entry name" value="Solute-binding_3/MltF_N"/>
</dbReference>
<dbReference type="GeneID" id="89685325"/>
<keyword evidence="1 2" id="KW-0732">Signal</keyword>
<dbReference type="Pfam" id="PF00497">
    <property type="entry name" value="SBP_bac_3"/>
    <property type="match status" value="1"/>
</dbReference>
<organism evidence="4 5">
    <name type="scientific">Chromobacterium subtsugae</name>
    <dbReference type="NCBI Taxonomy" id="251747"/>
    <lineage>
        <taxon>Bacteria</taxon>
        <taxon>Pseudomonadati</taxon>
        <taxon>Pseudomonadota</taxon>
        <taxon>Betaproteobacteria</taxon>
        <taxon>Neisseriales</taxon>
        <taxon>Chromobacteriaceae</taxon>
        <taxon>Chromobacterium</taxon>
    </lineage>
</organism>
<dbReference type="PANTHER" id="PTHR35936">
    <property type="entry name" value="MEMBRANE-BOUND LYTIC MUREIN TRANSGLYCOSYLASE F"/>
    <property type="match status" value="1"/>
</dbReference>
<evidence type="ECO:0000313" key="4">
    <source>
        <dbReference type="EMBL" id="MBW8287456.1"/>
    </source>
</evidence>
<keyword evidence="5" id="KW-1185">Reference proteome</keyword>
<comment type="caution">
    <text evidence="4">The sequence shown here is derived from an EMBL/GenBank/DDBJ whole genome shotgun (WGS) entry which is preliminary data.</text>
</comment>
<accession>A0ABS7FBV7</accession>
<protein>
    <submittedName>
        <fullName evidence="4">Transporter substrate-binding domain-containing protein</fullName>
    </submittedName>
</protein>
<evidence type="ECO:0000313" key="5">
    <source>
        <dbReference type="Proteomes" id="UP000711178"/>
    </source>
</evidence>
<dbReference type="SUPFAM" id="SSF53850">
    <property type="entry name" value="Periplasmic binding protein-like II"/>
    <property type="match status" value="1"/>
</dbReference>
<reference evidence="4 5" key="1">
    <citation type="submission" date="2021-05" db="EMBL/GenBank/DDBJ databases">
        <title>Draft Whole Genome Sequencing Of Biosensor Chromobacterium violaceum Strain CV026 Reveals A Regulatory RNA In Chromobacterium violaceum Phenotype Regulatory Network.</title>
        <authorList>
            <person name="Hong K.W."/>
            <person name="Chan K.G."/>
            <person name="Chang C.-Y."/>
        </authorList>
    </citation>
    <scope>NUCLEOTIDE SEQUENCE [LARGE SCALE GENOMIC DNA]</scope>
    <source>
        <strain evidence="4 5">ATCC 31532</strain>
    </source>
</reference>
<evidence type="ECO:0000256" key="2">
    <source>
        <dbReference type="SAM" id="SignalP"/>
    </source>
</evidence>
<evidence type="ECO:0000259" key="3">
    <source>
        <dbReference type="SMART" id="SM00062"/>
    </source>
</evidence>
<sequence>MSVAKTGARLWAGLLLACAGAQAQAAPRDLYFVTQLFPPFITDSADGKLDGALIAILREACRRADWNCKVQAMVWKRALLTVGQGGADGLVLAQDAPERRAVMELSKPVLASSYGLYVQSGSALRYRQPGDLAGKTMAVYGPSLSQASSERLVQGVSGVSLAVELDPETVLRKLAAGRYGADAVAFSNDDVARYWIKRDGLGNVRKLAEVKPLAYLYGFTRSRLKPGMLETFNRVLDDMCRDGSLARLAAPSGIRLATCR</sequence>
<proteinExistence type="predicted"/>
<feature type="domain" description="Solute-binding protein family 3/N-terminal" evidence="3">
    <location>
        <begin position="29"/>
        <end position="251"/>
    </location>
</feature>
<dbReference type="PANTHER" id="PTHR35936:SF19">
    <property type="entry name" value="AMINO-ACID-BINDING PROTEIN YXEM-RELATED"/>
    <property type="match status" value="1"/>
</dbReference>
<dbReference type="EMBL" id="JAHDTB010000005">
    <property type="protein sequence ID" value="MBW8287456.1"/>
    <property type="molecule type" value="Genomic_DNA"/>
</dbReference>
<name>A0ABS7FBV7_9NEIS</name>
<dbReference type="RefSeq" id="WP_043576138.1">
    <property type="nucleotide sequence ID" value="NZ_CP142381.1"/>
</dbReference>
<feature type="signal peptide" evidence="2">
    <location>
        <begin position="1"/>
        <end position="25"/>
    </location>
</feature>
<dbReference type="Proteomes" id="UP000711178">
    <property type="component" value="Unassembled WGS sequence"/>
</dbReference>
<gene>
    <name evidence="4" type="ORF">KIF53_07410</name>
</gene>